<evidence type="ECO:0000313" key="7">
    <source>
        <dbReference type="EMBL" id="CAL8068991.1"/>
    </source>
</evidence>
<name>A0ABP1PJM5_9HEXA</name>
<protein>
    <recommendedName>
        <fullName evidence="9">Arabinan endo-1,5-alpha-L-arabinosidase</fullName>
    </recommendedName>
</protein>
<organism evidence="7 8">
    <name type="scientific">Orchesella dallaii</name>
    <dbReference type="NCBI Taxonomy" id="48710"/>
    <lineage>
        <taxon>Eukaryota</taxon>
        <taxon>Metazoa</taxon>
        <taxon>Ecdysozoa</taxon>
        <taxon>Arthropoda</taxon>
        <taxon>Hexapoda</taxon>
        <taxon>Collembola</taxon>
        <taxon>Entomobryomorpha</taxon>
        <taxon>Entomobryoidea</taxon>
        <taxon>Orchesellidae</taxon>
        <taxon>Orchesellinae</taxon>
        <taxon>Orchesella</taxon>
    </lineage>
</organism>
<evidence type="ECO:0000313" key="8">
    <source>
        <dbReference type="Proteomes" id="UP001642540"/>
    </source>
</evidence>
<keyword evidence="6" id="KW-0732">Signal</keyword>
<feature type="chain" id="PRO_5046767887" description="Arabinan endo-1,5-alpha-L-arabinosidase" evidence="6">
    <location>
        <begin position="19"/>
        <end position="316"/>
    </location>
</feature>
<dbReference type="PANTHER" id="PTHR43772">
    <property type="entry name" value="ENDO-1,4-BETA-XYLANASE"/>
    <property type="match status" value="1"/>
</dbReference>
<sequence length="316" mass="35675">MIRSGLLVAVGFLAVALARNPVFPGWYADPEGIVYGNRYFIFPTYSAPFGEQTFFDAFSSPDLVNWTKHSRIIDNNEVKWAVGGMWAPSVFEHDGKYYFLWGANNVHEGEIGGIGIAVADRPEGPYKDLIGEPLINDIINGAQPIDQFVFRDADGQYYMFYGGWGHCNLVKFNQNFTAIVPFPDGELVKEVTPQDYTEGPFMFIRNGTYYFMWSEGVWTGPDYRVAYAMSDSVFGPFTRIATILEQDDNVARGAGHHSVIKVPNDEKYFIVYHRRPLNETDMDHRETCIEEMNFNADGTIQPVRLTNDGVTGPLLP</sequence>
<accession>A0ABP1PJM5</accession>
<dbReference type="CDD" id="cd18827">
    <property type="entry name" value="GH43_XlnD-like"/>
    <property type="match status" value="1"/>
</dbReference>
<reference evidence="7 8" key="1">
    <citation type="submission" date="2024-08" db="EMBL/GenBank/DDBJ databases">
        <authorList>
            <person name="Cucini C."/>
            <person name="Frati F."/>
        </authorList>
    </citation>
    <scope>NUCLEOTIDE SEQUENCE [LARGE SCALE GENOMIC DNA]</scope>
</reference>
<evidence type="ECO:0008006" key="9">
    <source>
        <dbReference type="Google" id="ProtNLM"/>
    </source>
</evidence>
<keyword evidence="3" id="KW-0119">Carbohydrate metabolism</keyword>
<evidence type="ECO:0000256" key="5">
    <source>
        <dbReference type="RuleBase" id="RU361187"/>
    </source>
</evidence>
<dbReference type="EMBL" id="CAXLJM020000003">
    <property type="protein sequence ID" value="CAL8068991.1"/>
    <property type="molecule type" value="Genomic_DNA"/>
</dbReference>
<dbReference type="Proteomes" id="UP001642540">
    <property type="component" value="Unassembled WGS sequence"/>
</dbReference>
<dbReference type="PANTHER" id="PTHR43772:SF2">
    <property type="entry name" value="PUTATIVE (AFU_ORTHOLOGUE AFUA_2G04480)-RELATED"/>
    <property type="match status" value="1"/>
</dbReference>
<evidence type="ECO:0000256" key="1">
    <source>
        <dbReference type="ARBA" id="ARBA00009865"/>
    </source>
</evidence>
<keyword evidence="4 5" id="KW-0326">Glycosidase</keyword>
<dbReference type="Gene3D" id="2.115.10.20">
    <property type="entry name" value="Glycosyl hydrolase domain, family 43"/>
    <property type="match status" value="1"/>
</dbReference>
<dbReference type="InterPro" id="IPR006710">
    <property type="entry name" value="Glyco_hydro_43"/>
</dbReference>
<feature type="signal peptide" evidence="6">
    <location>
        <begin position="1"/>
        <end position="18"/>
    </location>
</feature>
<comment type="similarity">
    <text evidence="1 5">Belongs to the glycosyl hydrolase 43 family.</text>
</comment>
<dbReference type="Pfam" id="PF04616">
    <property type="entry name" value="Glyco_hydro_43"/>
    <property type="match status" value="1"/>
</dbReference>
<dbReference type="InterPro" id="IPR052176">
    <property type="entry name" value="Glycosyl_Hydrlase_43_Enz"/>
</dbReference>
<evidence type="ECO:0000256" key="3">
    <source>
        <dbReference type="ARBA" id="ARBA00023277"/>
    </source>
</evidence>
<proteinExistence type="inferred from homology"/>
<evidence type="ECO:0000256" key="4">
    <source>
        <dbReference type="ARBA" id="ARBA00023295"/>
    </source>
</evidence>
<gene>
    <name evidence="7" type="ORF">ODALV1_LOCUS560</name>
</gene>
<keyword evidence="8" id="KW-1185">Reference proteome</keyword>
<dbReference type="InterPro" id="IPR023296">
    <property type="entry name" value="Glyco_hydro_beta-prop_sf"/>
</dbReference>
<dbReference type="SUPFAM" id="SSF75005">
    <property type="entry name" value="Arabinanase/levansucrase/invertase"/>
    <property type="match status" value="1"/>
</dbReference>
<keyword evidence="2 5" id="KW-0378">Hydrolase</keyword>
<evidence type="ECO:0000256" key="6">
    <source>
        <dbReference type="SAM" id="SignalP"/>
    </source>
</evidence>
<comment type="caution">
    <text evidence="7">The sequence shown here is derived from an EMBL/GenBank/DDBJ whole genome shotgun (WGS) entry which is preliminary data.</text>
</comment>
<evidence type="ECO:0000256" key="2">
    <source>
        <dbReference type="ARBA" id="ARBA00022801"/>
    </source>
</evidence>